<comment type="caution">
    <text evidence="1">The sequence shown here is derived from an EMBL/GenBank/DDBJ whole genome shotgun (WGS) entry which is preliminary data.</text>
</comment>
<dbReference type="Proteomes" id="UP000187609">
    <property type="component" value="Unassembled WGS sequence"/>
</dbReference>
<gene>
    <name evidence="1" type="ORF">A4A49_63227</name>
</gene>
<accession>A0A1J6JEN4</accession>
<dbReference type="Gramene" id="OIT08143">
    <property type="protein sequence ID" value="OIT08143"/>
    <property type="gene ID" value="A4A49_63227"/>
</dbReference>
<organism evidence="1 2">
    <name type="scientific">Nicotiana attenuata</name>
    <name type="common">Coyote tobacco</name>
    <dbReference type="NCBI Taxonomy" id="49451"/>
    <lineage>
        <taxon>Eukaryota</taxon>
        <taxon>Viridiplantae</taxon>
        <taxon>Streptophyta</taxon>
        <taxon>Embryophyta</taxon>
        <taxon>Tracheophyta</taxon>
        <taxon>Spermatophyta</taxon>
        <taxon>Magnoliopsida</taxon>
        <taxon>eudicotyledons</taxon>
        <taxon>Gunneridae</taxon>
        <taxon>Pentapetalae</taxon>
        <taxon>asterids</taxon>
        <taxon>lamiids</taxon>
        <taxon>Solanales</taxon>
        <taxon>Solanaceae</taxon>
        <taxon>Nicotianoideae</taxon>
        <taxon>Nicotianeae</taxon>
        <taxon>Nicotiana</taxon>
    </lineage>
</organism>
<evidence type="ECO:0000313" key="1">
    <source>
        <dbReference type="EMBL" id="OIT08143.1"/>
    </source>
</evidence>
<feature type="non-terminal residue" evidence="1">
    <location>
        <position position="79"/>
    </location>
</feature>
<protein>
    <submittedName>
        <fullName evidence="1">Uncharacterized protein</fullName>
    </submittedName>
</protein>
<feature type="non-terminal residue" evidence="1">
    <location>
        <position position="1"/>
    </location>
</feature>
<name>A0A1J6JEN4_NICAT</name>
<dbReference type="EMBL" id="MJEQ01037183">
    <property type="protein sequence ID" value="OIT08143.1"/>
    <property type="molecule type" value="Genomic_DNA"/>
</dbReference>
<reference evidence="1" key="1">
    <citation type="submission" date="2016-11" db="EMBL/GenBank/DDBJ databases">
        <title>The genome of Nicotiana attenuata.</title>
        <authorList>
            <person name="Xu S."/>
            <person name="Brockmoeller T."/>
            <person name="Gaquerel E."/>
            <person name="Navarro A."/>
            <person name="Kuhl H."/>
            <person name="Gase K."/>
            <person name="Ling Z."/>
            <person name="Zhou W."/>
            <person name="Kreitzer C."/>
            <person name="Stanke M."/>
            <person name="Tang H."/>
            <person name="Lyons E."/>
            <person name="Pandey P."/>
            <person name="Pandey S.P."/>
            <person name="Timmermann B."/>
            <person name="Baldwin I.T."/>
        </authorList>
    </citation>
    <scope>NUCLEOTIDE SEQUENCE [LARGE SCALE GENOMIC DNA]</scope>
    <source>
        <strain evidence="1">UT</strain>
    </source>
</reference>
<sequence length="79" mass="8990">KKKAAMQLKRHDTYSQISVARRDALLLSQRMRKQVTAGHNLVENTIVVVPDQATSSLYKAEFSKQIALTIREPRALLEK</sequence>
<proteinExistence type="predicted"/>
<keyword evidence="2" id="KW-1185">Reference proteome</keyword>
<dbReference type="AlphaFoldDB" id="A0A1J6JEN4"/>
<evidence type="ECO:0000313" key="2">
    <source>
        <dbReference type="Proteomes" id="UP000187609"/>
    </source>
</evidence>